<dbReference type="SUPFAM" id="SSF56935">
    <property type="entry name" value="Porins"/>
    <property type="match status" value="1"/>
</dbReference>
<dbReference type="SMART" id="SM00965">
    <property type="entry name" value="STN"/>
    <property type="match status" value="1"/>
</dbReference>
<protein>
    <recommendedName>
        <fullName evidence="13">Secretin/TonB short N-terminal domain-containing protein</fullName>
    </recommendedName>
</protein>
<dbReference type="Gene3D" id="3.55.50.30">
    <property type="match status" value="1"/>
</dbReference>
<evidence type="ECO:0000256" key="9">
    <source>
        <dbReference type="ARBA" id="ARBA00023237"/>
    </source>
</evidence>
<dbReference type="GO" id="GO:0006826">
    <property type="term" value="P:iron ion transport"/>
    <property type="evidence" value="ECO:0007669"/>
    <property type="project" value="UniProtKB-KW"/>
</dbReference>
<dbReference type="InterPro" id="IPR012910">
    <property type="entry name" value="Plug_dom"/>
</dbReference>
<comment type="subcellular location">
    <subcellularLocation>
        <location evidence="1 10">Cell outer membrane</location>
        <topology evidence="1 10">Multi-pass membrane protein</topology>
    </subcellularLocation>
</comment>
<keyword evidence="7 11" id="KW-0798">TonB box</keyword>
<dbReference type="InterPro" id="IPR000531">
    <property type="entry name" value="Beta-barrel_TonB"/>
</dbReference>
<dbReference type="Proteomes" id="UP000076234">
    <property type="component" value="Chromosome"/>
</dbReference>
<evidence type="ECO:0000256" key="7">
    <source>
        <dbReference type="ARBA" id="ARBA00023077"/>
    </source>
</evidence>
<dbReference type="PROSITE" id="PS52016">
    <property type="entry name" value="TONB_DEPENDENT_REC_3"/>
    <property type="match status" value="1"/>
</dbReference>
<sequence>MQFRYSVAGFVLAATTSFVPVASAIAAESAITASYDLPAQDLSSALNTVRRISGTNIVFDNEDVRQRKAPRLAGNFTPEEAVRRLIEGSGLVVRNTKSAIIIGRAGTPRSPDQVETAEQEITVTGSRIKGARLASPEIRIDRGDIQRAGFGDLGEAVRSIPQNFGGGQNPGVGKGARSGANTNDNVTGGSAVNLRGLGADATLTLLNGHRLSFGGSAQGIDISGIPTEAIERVEIIPDGSSALYGSDAVAGVVNVILRRSFDGVTANARVGTATDGGGTSQLYQIVAGKQWQSGNLLVAYGFRRNEEVDAEDRDYTNYLPEPYPLIKGQRVHSALVSGSQSLFDDVRFSLDATFVDRAMDGSYNTNNILSVSHTTDRSLSISPSLTIPVDDNWSLSVASTYARSRNRRQTASSSNGTVFLREDFCYCHSLHAVEAYLEGSALSLPAGDVRAVLGAGYRKNRYRVHGRSSANGDQFVTTGGDQSDTYAFGEIQIPVISGLNETAFAKALTISVAGRYDRYNYSGSVTTPKIGLIYSPNNAVDLKFSWGRSFKAPTLASIYQTQYAYLLPLTYFGRSDAAPDESALYLDGGSTSLRPERATTWTATVAFHPKSLPGLNADLSYFRVKYIDRVRTPIGFYPEALSPNYANYVTLNPSEVALQAAINGASGGFLNYTAGAYDPASVLYLIDNRNMNVAAQKIEGVDVNLSYRLDLHDGALVTALNGSWLRSRQKNGSAFPYFDLAGTIWNPPHFRSRASVGWEGNSAEAFVYFNYIGGVEDRRAALPIDGRSMFTVDLSLSYRTSTSGGFPNGFRIGLSVENLFDKRPPYLAPAPFTEPYDSTNYSPMGRFVALSLSQSF</sequence>
<evidence type="ECO:0000313" key="15">
    <source>
        <dbReference type="Proteomes" id="UP000076234"/>
    </source>
</evidence>
<evidence type="ECO:0000256" key="8">
    <source>
        <dbReference type="ARBA" id="ARBA00023136"/>
    </source>
</evidence>
<dbReference type="KEGG" id="ster:AOA14_01080"/>
<dbReference type="InterPro" id="IPR036942">
    <property type="entry name" value="Beta-barrel_TonB_sf"/>
</dbReference>
<evidence type="ECO:0000256" key="10">
    <source>
        <dbReference type="PROSITE-ProRule" id="PRU01360"/>
    </source>
</evidence>
<evidence type="ECO:0000256" key="11">
    <source>
        <dbReference type="RuleBase" id="RU003357"/>
    </source>
</evidence>
<evidence type="ECO:0000256" key="5">
    <source>
        <dbReference type="ARBA" id="ARBA00022692"/>
    </source>
</evidence>
<feature type="signal peptide" evidence="12">
    <location>
        <begin position="1"/>
        <end position="26"/>
    </location>
</feature>
<proteinExistence type="inferred from homology"/>
<dbReference type="EMBL" id="CP013342">
    <property type="protein sequence ID" value="AMU93194.1"/>
    <property type="molecule type" value="Genomic_DNA"/>
</dbReference>
<gene>
    <name evidence="14" type="ORF">AOA14_01080</name>
</gene>
<keyword evidence="4" id="KW-0406">Ion transport</keyword>
<evidence type="ECO:0000256" key="4">
    <source>
        <dbReference type="ARBA" id="ARBA00022496"/>
    </source>
</evidence>
<dbReference type="RefSeq" id="WP_082665244.1">
    <property type="nucleotide sequence ID" value="NZ_CP013342.1"/>
</dbReference>
<feature type="chain" id="PRO_5007502182" description="Secretin/TonB short N-terminal domain-containing protein" evidence="12">
    <location>
        <begin position="27"/>
        <end position="856"/>
    </location>
</feature>
<keyword evidence="4" id="KW-0410">Iron transport</keyword>
<dbReference type="Gene3D" id="2.40.170.20">
    <property type="entry name" value="TonB-dependent receptor, beta-barrel domain"/>
    <property type="match status" value="1"/>
</dbReference>
<dbReference type="PANTHER" id="PTHR47234:SF3">
    <property type="entry name" value="SECRETIN_TONB SHORT N-TERMINAL DOMAIN-CONTAINING PROTEIN"/>
    <property type="match status" value="1"/>
</dbReference>
<keyword evidence="3 10" id="KW-1134">Transmembrane beta strand</keyword>
<evidence type="ECO:0000256" key="12">
    <source>
        <dbReference type="SAM" id="SignalP"/>
    </source>
</evidence>
<dbReference type="STRING" id="1219058.AOA14_01080"/>
<dbReference type="GO" id="GO:0009279">
    <property type="term" value="C:cell outer membrane"/>
    <property type="evidence" value="ECO:0007669"/>
    <property type="project" value="UniProtKB-SubCell"/>
</dbReference>
<keyword evidence="5 10" id="KW-0812">Transmembrane</keyword>
<dbReference type="Gene3D" id="2.170.130.10">
    <property type="entry name" value="TonB-dependent receptor, plug domain"/>
    <property type="match status" value="1"/>
</dbReference>
<evidence type="ECO:0000256" key="2">
    <source>
        <dbReference type="ARBA" id="ARBA00022448"/>
    </source>
</evidence>
<evidence type="ECO:0000313" key="14">
    <source>
        <dbReference type="EMBL" id="AMU93194.1"/>
    </source>
</evidence>
<accession>A0A142VTV1</accession>
<organism evidence="14 15">
    <name type="scientific">Sphingopyxis terrae subsp. terrae NBRC 15098</name>
    <dbReference type="NCBI Taxonomy" id="1219058"/>
    <lineage>
        <taxon>Bacteria</taxon>
        <taxon>Pseudomonadati</taxon>
        <taxon>Pseudomonadota</taxon>
        <taxon>Alphaproteobacteria</taxon>
        <taxon>Sphingomonadales</taxon>
        <taxon>Sphingomonadaceae</taxon>
        <taxon>Sphingopyxis</taxon>
    </lineage>
</organism>
<evidence type="ECO:0000256" key="3">
    <source>
        <dbReference type="ARBA" id="ARBA00022452"/>
    </source>
</evidence>
<dbReference type="Pfam" id="PF07660">
    <property type="entry name" value="STN"/>
    <property type="match status" value="1"/>
</dbReference>
<comment type="similarity">
    <text evidence="10 11">Belongs to the TonB-dependent receptor family.</text>
</comment>
<name>A0A142VTV1_9SPHN</name>
<dbReference type="InterPro" id="IPR011662">
    <property type="entry name" value="Secretin/TonB_short_N"/>
</dbReference>
<feature type="domain" description="Secretin/TonB short N-terminal" evidence="13">
    <location>
        <begin position="55"/>
        <end position="105"/>
    </location>
</feature>
<keyword evidence="6" id="KW-0408">Iron</keyword>
<keyword evidence="2 10" id="KW-0813">Transport</keyword>
<keyword evidence="8 10" id="KW-0472">Membrane</keyword>
<dbReference type="Pfam" id="PF00593">
    <property type="entry name" value="TonB_dep_Rec_b-barrel"/>
    <property type="match status" value="1"/>
</dbReference>
<dbReference type="InterPro" id="IPR039426">
    <property type="entry name" value="TonB-dep_rcpt-like"/>
</dbReference>
<reference evidence="14 15" key="2">
    <citation type="journal article" date="2016" name="Genome Announc.">
        <title>Complete Genome Sequence of Sphingopyxis terrae Strain 203-1 (NBRC 111660), a Polyethylene Glycol Degrader.</title>
        <authorList>
            <person name="Ohtsubo Y."/>
            <person name="Nonoyama S."/>
            <person name="Nagata Y."/>
            <person name="Numata M."/>
            <person name="Tsuchikane K."/>
            <person name="Hosoyama A."/>
            <person name="Yamazoe A."/>
            <person name="Tsuda M."/>
            <person name="Fujita N."/>
            <person name="Kawai F."/>
        </authorList>
    </citation>
    <scope>NUCLEOTIDE SEQUENCE [LARGE SCALE GENOMIC DNA]</scope>
    <source>
        <strain evidence="14 15">203-1</strain>
    </source>
</reference>
<dbReference type="InterPro" id="IPR037066">
    <property type="entry name" value="Plug_dom_sf"/>
</dbReference>
<evidence type="ECO:0000256" key="1">
    <source>
        <dbReference type="ARBA" id="ARBA00004571"/>
    </source>
</evidence>
<keyword evidence="12" id="KW-0732">Signal</keyword>
<reference evidence="15" key="1">
    <citation type="submission" date="2015-11" db="EMBL/GenBank/DDBJ databases">
        <title>Complete genome sequence of a polyethylene glycol-degrading strain Sphingopyxis terrae strain 203-1 (NBRC 15098).</title>
        <authorList>
            <person name="Yoshiyuki O."/>
            <person name="Shouta N."/>
            <person name="Nagata Y."/>
            <person name="Numata M."/>
            <person name="Tsuchikane K."/>
            <person name="Hosoyama A."/>
            <person name="Yamazoe A."/>
            <person name="Tsuda M."/>
            <person name="Fujita N."/>
            <person name="Kawai F."/>
        </authorList>
    </citation>
    <scope>NUCLEOTIDE SEQUENCE [LARGE SCALE GENOMIC DNA]</scope>
    <source>
        <strain evidence="15">203-1</strain>
    </source>
</reference>
<dbReference type="Pfam" id="PF07715">
    <property type="entry name" value="Plug"/>
    <property type="match status" value="1"/>
</dbReference>
<evidence type="ECO:0000256" key="6">
    <source>
        <dbReference type="ARBA" id="ARBA00023004"/>
    </source>
</evidence>
<evidence type="ECO:0000259" key="13">
    <source>
        <dbReference type="SMART" id="SM00965"/>
    </source>
</evidence>
<dbReference type="PANTHER" id="PTHR47234">
    <property type="match status" value="1"/>
</dbReference>
<keyword evidence="9 10" id="KW-0998">Cell outer membrane</keyword>
<dbReference type="AlphaFoldDB" id="A0A142VTV1"/>